<dbReference type="Gene3D" id="1.20.1640.10">
    <property type="entry name" value="Multidrug efflux transporter AcrB transmembrane domain"/>
    <property type="match status" value="1"/>
</dbReference>
<evidence type="ECO:0000259" key="11">
    <source>
        <dbReference type="Pfam" id="PF21760"/>
    </source>
</evidence>
<dbReference type="GO" id="GO:0043952">
    <property type="term" value="P:protein transport by the Sec complex"/>
    <property type="evidence" value="ECO:0007669"/>
    <property type="project" value="UniProtKB-UniRule"/>
</dbReference>
<dbReference type="InterPro" id="IPR054384">
    <property type="entry name" value="SecDF_P1_head"/>
</dbReference>
<feature type="domain" description="SecDF P1 head subdomain" evidence="12">
    <location>
        <begin position="237"/>
        <end position="342"/>
    </location>
</feature>
<dbReference type="Pfam" id="PF07549">
    <property type="entry name" value="Sec_GG"/>
    <property type="match status" value="1"/>
</dbReference>
<protein>
    <recommendedName>
        <fullName evidence="9">Protein translocase subunit SecD</fullName>
    </recommendedName>
</protein>
<keyword evidence="7 9" id="KW-0811">Translocation</keyword>
<dbReference type="NCBIfam" id="TIGR00916">
    <property type="entry name" value="2A0604s01"/>
    <property type="match status" value="1"/>
</dbReference>
<dbReference type="InterPro" id="IPR022813">
    <property type="entry name" value="SecD/SecF_arch_bac"/>
</dbReference>
<feature type="transmembrane region" description="Helical" evidence="9">
    <location>
        <begin position="487"/>
        <end position="511"/>
    </location>
</feature>
<keyword evidence="4 9" id="KW-0812">Transmembrane</keyword>
<evidence type="ECO:0000313" key="14">
    <source>
        <dbReference type="Proteomes" id="UP000748308"/>
    </source>
</evidence>
<evidence type="ECO:0000259" key="10">
    <source>
        <dbReference type="Pfam" id="PF02355"/>
    </source>
</evidence>
<dbReference type="Pfam" id="PF22599">
    <property type="entry name" value="SecDF_P1_head"/>
    <property type="match status" value="1"/>
</dbReference>
<keyword evidence="8 9" id="KW-0472">Membrane</keyword>
<dbReference type="InterPro" id="IPR055344">
    <property type="entry name" value="SecD_SecF_C_bact"/>
</dbReference>
<dbReference type="GO" id="GO:0005886">
    <property type="term" value="C:plasma membrane"/>
    <property type="evidence" value="ECO:0007669"/>
    <property type="project" value="UniProtKB-SubCell"/>
</dbReference>
<evidence type="ECO:0000256" key="5">
    <source>
        <dbReference type="ARBA" id="ARBA00022927"/>
    </source>
</evidence>
<comment type="caution">
    <text evidence="9">Lacks conserved residue(s) required for the propagation of feature annotation.</text>
</comment>
<gene>
    <name evidence="9 13" type="primary">secD</name>
    <name evidence="13" type="ORF">FJY75_00530</name>
</gene>
<dbReference type="HAMAP" id="MF_01463_B">
    <property type="entry name" value="SecD_B"/>
    <property type="match status" value="1"/>
</dbReference>
<dbReference type="AlphaFoldDB" id="A0A937X5P1"/>
<dbReference type="InterPro" id="IPR005791">
    <property type="entry name" value="SecD"/>
</dbReference>
<dbReference type="PRINTS" id="PR00702">
    <property type="entry name" value="ACRIFLAVINRP"/>
</dbReference>
<keyword evidence="5 9" id="KW-0653">Protein transport</keyword>
<feature type="transmembrane region" description="Helical" evidence="9">
    <location>
        <begin position="456"/>
        <end position="481"/>
    </location>
</feature>
<comment type="caution">
    <text evidence="13">The sequence shown here is derived from an EMBL/GenBank/DDBJ whole genome shotgun (WGS) entry which is preliminary data.</text>
</comment>
<dbReference type="GO" id="GO:0015450">
    <property type="term" value="F:protein-transporting ATPase activity"/>
    <property type="evidence" value="ECO:0007669"/>
    <property type="project" value="InterPro"/>
</dbReference>
<dbReference type="Proteomes" id="UP000748308">
    <property type="component" value="Unassembled WGS sequence"/>
</dbReference>
<dbReference type="InterPro" id="IPR048631">
    <property type="entry name" value="SecD_1st"/>
</dbReference>
<dbReference type="InterPro" id="IPR022646">
    <property type="entry name" value="SecD/SecF_CS"/>
</dbReference>
<dbReference type="Pfam" id="PF02355">
    <property type="entry name" value="SecD_SecF_C"/>
    <property type="match status" value="1"/>
</dbReference>
<evidence type="ECO:0000256" key="9">
    <source>
        <dbReference type="HAMAP-Rule" id="MF_01463"/>
    </source>
</evidence>
<dbReference type="SUPFAM" id="SSF82866">
    <property type="entry name" value="Multidrug efflux transporter AcrB transmembrane domain"/>
    <property type="match status" value="1"/>
</dbReference>
<feature type="transmembrane region" description="Helical" evidence="9">
    <location>
        <begin position="364"/>
        <end position="383"/>
    </location>
</feature>
<evidence type="ECO:0000256" key="7">
    <source>
        <dbReference type="ARBA" id="ARBA00023010"/>
    </source>
</evidence>
<evidence type="ECO:0000256" key="4">
    <source>
        <dbReference type="ARBA" id="ARBA00022692"/>
    </source>
</evidence>
<evidence type="ECO:0000256" key="1">
    <source>
        <dbReference type="ARBA" id="ARBA00004651"/>
    </source>
</evidence>
<keyword evidence="6 9" id="KW-1133">Transmembrane helix</keyword>
<keyword evidence="3 9" id="KW-1003">Cell membrane</keyword>
<keyword evidence="2 9" id="KW-0813">Transport</keyword>
<dbReference type="InterPro" id="IPR048634">
    <property type="entry name" value="SecD_SecF_C"/>
</dbReference>
<dbReference type="PANTHER" id="PTHR30081">
    <property type="entry name" value="PROTEIN-EXPORT MEMBRANE PROTEIN SEC"/>
    <property type="match status" value="1"/>
</dbReference>
<feature type="domain" description="Protein export membrane protein SecD/SecF C-terminal" evidence="10">
    <location>
        <begin position="344"/>
        <end position="512"/>
    </location>
</feature>
<comment type="subunit">
    <text evidence="9">Forms a complex with SecF. Part of the essential Sec protein translocation apparatus which comprises SecA, SecYEG and auxiliary proteins SecDF. Other proteins may also be involved.</text>
</comment>
<name>A0A937X5P1_UNCEI</name>
<dbReference type="Gene3D" id="3.30.1360.200">
    <property type="match status" value="1"/>
</dbReference>
<feature type="transmembrane region" description="Helical" evidence="9">
    <location>
        <begin position="388"/>
        <end position="408"/>
    </location>
</feature>
<dbReference type="GO" id="GO:0006605">
    <property type="term" value="P:protein targeting"/>
    <property type="evidence" value="ECO:0007669"/>
    <property type="project" value="UniProtKB-UniRule"/>
</dbReference>
<comment type="function">
    <text evidence="9">Part of the Sec protein translocase complex. Interacts with the SecYEG preprotein conducting channel. SecDF uses the proton motive force (PMF) to complete protein translocation after the ATP-dependent function of SecA.</text>
</comment>
<dbReference type="InterPro" id="IPR001036">
    <property type="entry name" value="Acrflvin-R"/>
</dbReference>
<accession>A0A937X5P1</accession>
<dbReference type="Gene3D" id="3.30.70.3220">
    <property type="match status" value="1"/>
</dbReference>
<dbReference type="Pfam" id="PF21760">
    <property type="entry name" value="SecD_1st"/>
    <property type="match status" value="1"/>
</dbReference>
<evidence type="ECO:0000256" key="2">
    <source>
        <dbReference type="ARBA" id="ARBA00022448"/>
    </source>
</evidence>
<reference evidence="13" key="1">
    <citation type="submission" date="2019-03" db="EMBL/GenBank/DDBJ databases">
        <title>Lake Tanganyika Metagenome-Assembled Genomes (MAGs).</title>
        <authorList>
            <person name="Tran P."/>
        </authorList>
    </citation>
    <scope>NUCLEOTIDE SEQUENCE</scope>
    <source>
        <strain evidence="13">M_DeepCast_400m_m2_100</strain>
    </source>
</reference>
<dbReference type="FunFam" id="1.20.1640.10:FF:000004">
    <property type="entry name" value="Protein translocase subunit SecD"/>
    <property type="match status" value="1"/>
</dbReference>
<evidence type="ECO:0000259" key="12">
    <source>
        <dbReference type="Pfam" id="PF22599"/>
    </source>
</evidence>
<dbReference type="PANTHER" id="PTHR30081:SF1">
    <property type="entry name" value="PROTEIN TRANSLOCASE SUBUNIT SECD"/>
    <property type="match status" value="1"/>
</dbReference>
<evidence type="ECO:0000256" key="3">
    <source>
        <dbReference type="ARBA" id="ARBA00022475"/>
    </source>
</evidence>
<dbReference type="EMBL" id="VGIY01000005">
    <property type="protein sequence ID" value="MBM3316313.1"/>
    <property type="molecule type" value="Genomic_DNA"/>
</dbReference>
<evidence type="ECO:0000256" key="6">
    <source>
        <dbReference type="ARBA" id="ARBA00022989"/>
    </source>
</evidence>
<comment type="similarity">
    <text evidence="9">Belongs to the SecD/SecF family. SecD subfamily.</text>
</comment>
<feature type="transmembrane region" description="Helical" evidence="9">
    <location>
        <begin position="414"/>
        <end position="435"/>
    </location>
</feature>
<organism evidence="13 14">
    <name type="scientific">Eiseniibacteriota bacterium</name>
    <dbReference type="NCBI Taxonomy" id="2212470"/>
    <lineage>
        <taxon>Bacteria</taxon>
        <taxon>Candidatus Eiseniibacteriota</taxon>
    </lineage>
</organism>
<feature type="domain" description="Protein translocase subunit SecDF P1" evidence="11">
    <location>
        <begin position="83"/>
        <end position="141"/>
    </location>
</feature>
<sequence>MGGNFRWKVTILIALVALSVYALLPTLRYYTMGEADRDALSPDKLAELRENALKLGLDLQGGMHLVLELDRTALRDTEVRDAMDRVMQILRNRVDRFGVAEPTIQRQGEDRIVVELPGLLDKERALSLIGQTAMLEFKLVKTEQDARRVFERLDQKLAAQPGAEADSAAIEFLRPLTDLMPFWPELPLGGGFIPESEVPTAQALLDQLDLENLLPIDTELQWGRSTETYQGYTGRLLYVLDRKARLGGAHVASAIRRIGLDAARPNSSGVSLTLNPEGSRVFRRVTGENVGRMLAITLDGRVASAPSIRERIPGGRASITGNFTDEEARDLAIVLQAGALPAPIHIIHDMTVGPSLGADSIRKGTTAVAVAAIAVVCFMIFYYRGSGLIAILALILNMLFLLAALAGMRATLTLPGLAGMALTVGIAVDANVLIFERIREEMRAGKKVRSAIEAGFARAFKTILDANVTTMISSGVLWWIATGPIQGFATTLFIGVLANLYTAVLVSRMVFDIWTSRRERETLSI</sequence>
<evidence type="ECO:0000256" key="8">
    <source>
        <dbReference type="ARBA" id="ARBA00023136"/>
    </source>
</evidence>
<dbReference type="NCBIfam" id="TIGR01129">
    <property type="entry name" value="secD"/>
    <property type="match status" value="1"/>
</dbReference>
<proteinExistence type="inferred from homology"/>
<comment type="subcellular location">
    <subcellularLocation>
        <location evidence="1 9">Cell membrane</location>
        <topology evidence="1 9">Multi-pass membrane protein</topology>
    </subcellularLocation>
</comment>
<evidence type="ECO:0000313" key="13">
    <source>
        <dbReference type="EMBL" id="MBM3316313.1"/>
    </source>
</evidence>
<dbReference type="GO" id="GO:0065002">
    <property type="term" value="P:intracellular protein transmembrane transport"/>
    <property type="evidence" value="ECO:0007669"/>
    <property type="project" value="UniProtKB-UniRule"/>
</dbReference>